<protein>
    <submittedName>
        <fullName evidence="5">Putative major outer membrane protein</fullName>
    </submittedName>
</protein>
<dbReference type="STRING" id="1229276.DI53_1999"/>
<dbReference type="PANTHER" id="PTHR30329:SF21">
    <property type="entry name" value="LIPOPROTEIN YIAD-RELATED"/>
    <property type="match status" value="1"/>
</dbReference>
<dbReference type="RefSeq" id="WP_037498357.1">
    <property type="nucleotide sequence ID" value="NZ_JJMU01000029.1"/>
</dbReference>
<dbReference type="InterPro" id="IPR006665">
    <property type="entry name" value="OmpA-like"/>
</dbReference>
<gene>
    <name evidence="5" type="ORF">DI53_1999</name>
</gene>
<accession>A0A0B8T755</accession>
<dbReference type="OrthoDB" id="1453138at2"/>
<dbReference type="Gene3D" id="3.30.1330.60">
    <property type="entry name" value="OmpA-like domain"/>
    <property type="match status" value="1"/>
</dbReference>
<dbReference type="Pfam" id="PF00691">
    <property type="entry name" value="OmpA"/>
    <property type="match status" value="1"/>
</dbReference>
<dbReference type="EMBL" id="JJMU01000029">
    <property type="protein sequence ID" value="KGE14169.1"/>
    <property type="molecule type" value="Genomic_DNA"/>
</dbReference>
<organism evidence="5 6">
    <name type="scientific">Sphingobacterium deserti</name>
    <dbReference type="NCBI Taxonomy" id="1229276"/>
    <lineage>
        <taxon>Bacteria</taxon>
        <taxon>Pseudomonadati</taxon>
        <taxon>Bacteroidota</taxon>
        <taxon>Sphingobacteriia</taxon>
        <taxon>Sphingobacteriales</taxon>
        <taxon>Sphingobacteriaceae</taxon>
        <taxon>Sphingobacterium</taxon>
    </lineage>
</organism>
<evidence type="ECO:0000256" key="1">
    <source>
        <dbReference type="PROSITE-ProRule" id="PRU00473"/>
    </source>
</evidence>
<dbReference type="SUPFAM" id="SSF103088">
    <property type="entry name" value="OmpA-like"/>
    <property type="match status" value="1"/>
</dbReference>
<dbReference type="PROSITE" id="PS51123">
    <property type="entry name" value="OMPA_2"/>
    <property type="match status" value="1"/>
</dbReference>
<keyword evidence="3" id="KW-0732">Signal</keyword>
<dbReference type="InterPro" id="IPR036737">
    <property type="entry name" value="OmpA-like_sf"/>
</dbReference>
<proteinExistence type="predicted"/>
<evidence type="ECO:0000256" key="3">
    <source>
        <dbReference type="SAM" id="SignalP"/>
    </source>
</evidence>
<keyword evidence="6" id="KW-1185">Reference proteome</keyword>
<name>A0A0B8T755_9SPHI</name>
<reference evidence="6" key="1">
    <citation type="submission" date="2014-04" db="EMBL/GenBank/DDBJ databases">
        <title>Whole-Genome optical mapping and complete genome sequence of Sphingobacterium deserti sp. nov., a new spaces isolated from desert in the west of China.</title>
        <authorList>
            <person name="Teng C."/>
            <person name="Zhou Z."/>
            <person name="Li X."/>
            <person name="Chen M."/>
            <person name="Lin M."/>
            <person name="Wang L."/>
            <person name="Su S."/>
            <person name="Zhang C."/>
            <person name="Zhang W."/>
        </authorList>
    </citation>
    <scope>NUCLEOTIDE SEQUENCE [LARGE SCALE GENOMIC DNA]</scope>
    <source>
        <strain evidence="6">ACCC05744</strain>
    </source>
</reference>
<evidence type="ECO:0000256" key="2">
    <source>
        <dbReference type="SAM" id="Coils"/>
    </source>
</evidence>
<comment type="caution">
    <text evidence="5">The sequence shown here is derived from an EMBL/GenBank/DDBJ whole genome shotgun (WGS) entry which is preliminary data.</text>
</comment>
<dbReference type="Proteomes" id="UP000031802">
    <property type="component" value="Unassembled WGS sequence"/>
</dbReference>
<feature type="signal peptide" evidence="3">
    <location>
        <begin position="1"/>
        <end position="19"/>
    </location>
</feature>
<feature type="domain" description="OmpA-like" evidence="4">
    <location>
        <begin position="284"/>
        <end position="399"/>
    </location>
</feature>
<evidence type="ECO:0000313" key="6">
    <source>
        <dbReference type="Proteomes" id="UP000031802"/>
    </source>
</evidence>
<sequence>MKRILFTLGVSLCVMAASAQTTVSTPDSTVEVISEKNRVITNKFFQNWFIGAGAGGQLFYGDHNKQMKFGDRIVPAYEFHVGKWFTPGIGTRLAINGIKNKGVTQNGSHATGVVYDASQFLYNQEFNYLNVHGDVLFNVSNLIGGYNPNRFYTLSPYVGLGLMFTLDEPKTREVSANLGLFNSFRLADSWDLTLDLRGSLVNDRFDGELGGRKDEGMLTAAVGIVYKFGKPGWSKNTKTVIRYTNEKELSALRDKINELARDNNALKQQLADAKDKTVTEVIVDEKNMLAAPILVTFPINKSTVSNEARVNLGFFAKVIKESDPDMTYCIVGYADAGTGSKSTNERLSKERAQAIYNILVREFSVPATQLEVDHKGGVDNMFYDDPRLSRAVITIGKYKKK</sequence>
<feature type="chain" id="PRO_5002142305" evidence="3">
    <location>
        <begin position="20"/>
        <end position="401"/>
    </location>
</feature>
<dbReference type="InterPro" id="IPR050330">
    <property type="entry name" value="Bact_OuterMem_StrucFunc"/>
</dbReference>
<evidence type="ECO:0000259" key="4">
    <source>
        <dbReference type="PROSITE" id="PS51123"/>
    </source>
</evidence>
<dbReference type="AlphaFoldDB" id="A0A0B8T755"/>
<keyword evidence="1" id="KW-0472">Membrane</keyword>
<evidence type="ECO:0000313" key="5">
    <source>
        <dbReference type="EMBL" id="KGE14169.1"/>
    </source>
</evidence>
<dbReference type="GO" id="GO:0016020">
    <property type="term" value="C:membrane"/>
    <property type="evidence" value="ECO:0007669"/>
    <property type="project" value="UniProtKB-UniRule"/>
</dbReference>
<dbReference type="PANTHER" id="PTHR30329">
    <property type="entry name" value="STATOR ELEMENT OF FLAGELLAR MOTOR COMPLEX"/>
    <property type="match status" value="1"/>
</dbReference>
<reference evidence="5 6" key="2">
    <citation type="journal article" date="2015" name="PLoS ONE">
        <title>Whole-Genome Optical Mapping and Finished Genome Sequence of Sphingobacterium deserti sp. nov., a New Species Isolated from the Western Desert of China.</title>
        <authorList>
            <person name="Teng C."/>
            <person name="Zhou Z."/>
            <person name="Molnar I."/>
            <person name="Li X."/>
            <person name="Tang R."/>
            <person name="Chen M."/>
            <person name="Wang L."/>
            <person name="Su S."/>
            <person name="Zhang W."/>
            <person name="Lin M."/>
        </authorList>
    </citation>
    <scope>NUCLEOTIDE SEQUENCE [LARGE SCALE GENOMIC DNA]</scope>
    <source>
        <strain evidence="6">ACCC05744</strain>
    </source>
</reference>
<feature type="coiled-coil region" evidence="2">
    <location>
        <begin position="249"/>
        <end position="276"/>
    </location>
</feature>
<keyword evidence="2" id="KW-0175">Coiled coil</keyword>
<dbReference type="PATRIC" id="fig|1229276.3.peg.2061"/>
<dbReference type="eggNOG" id="COG2885">
    <property type="taxonomic scope" value="Bacteria"/>
</dbReference>